<name>A0A1T4PDS0_9BACT</name>
<protein>
    <submittedName>
        <fullName evidence="1">Uncharacterized protein</fullName>
    </submittedName>
</protein>
<evidence type="ECO:0000313" key="1">
    <source>
        <dbReference type="EMBL" id="SJZ89690.1"/>
    </source>
</evidence>
<dbReference type="Proteomes" id="UP000190065">
    <property type="component" value="Unassembled WGS sequence"/>
</dbReference>
<evidence type="ECO:0000313" key="2">
    <source>
        <dbReference type="Proteomes" id="UP000190065"/>
    </source>
</evidence>
<organism evidence="1 2">
    <name type="scientific">Segatella oulorum</name>
    <dbReference type="NCBI Taxonomy" id="28136"/>
    <lineage>
        <taxon>Bacteria</taxon>
        <taxon>Pseudomonadati</taxon>
        <taxon>Bacteroidota</taxon>
        <taxon>Bacteroidia</taxon>
        <taxon>Bacteroidales</taxon>
        <taxon>Prevotellaceae</taxon>
        <taxon>Segatella</taxon>
    </lineage>
</organism>
<dbReference type="AlphaFoldDB" id="A0A1T4PDS0"/>
<gene>
    <name evidence="1" type="ORF">SAMN02745202_01407</name>
</gene>
<proteinExistence type="predicted"/>
<sequence length="59" mass="6857">MHFLLYQNVFNSKITYKNEKGCIRFPQASYPNQSAFIIHLIISFCGSTLIEMQKACKCH</sequence>
<dbReference type="EMBL" id="FUXK01000014">
    <property type="protein sequence ID" value="SJZ89690.1"/>
    <property type="molecule type" value="Genomic_DNA"/>
</dbReference>
<reference evidence="1 2" key="1">
    <citation type="submission" date="2017-02" db="EMBL/GenBank/DDBJ databases">
        <authorList>
            <person name="Peterson S.W."/>
        </authorList>
    </citation>
    <scope>NUCLEOTIDE SEQUENCE [LARGE SCALE GENOMIC DNA]</scope>
    <source>
        <strain evidence="1 2">ATCC 43324</strain>
    </source>
</reference>
<accession>A0A1T4PDS0</accession>